<dbReference type="PROSITE" id="PS50894">
    <property type="entry name" value="HPT"/>
    <property type="match status" value="1"/>
</dbReference>
<evidence type="ECO:0000256" key="1">
    <source>
        <dbReference type="ARBA" id="ARBA00023012"/>
    </source>
</evidence>
<proteinExistence type="predicted"/>
<reference evidence="5" key="1">
    <citation type="journal article" date="2019" name="Int. J. Syst. Evol. Microbiol.">
        <title>The Global Catalogue of Microorganisms (GCM) 10K type strain sequencing project: providing services to taxonomists for standard genome sequencing and annotation.</title>
        <authorList>
            <consortium name="The Broad Institute Genomics Platform"/>
            <consortium name="The Broad Institute Genome Sequencing Center for Infectious Disease"/>
            <person name="Wu L."/>
            <person name="Ma J."/>
        </authorList>
    </citation>
    <scope>NUCLEOTIDE SEQUENCE [LARGE SCALE GENOMIC DNA]</scope>
    <source>
        <strain evidence="5">KCTC 52487</strain>
    </source>
</reference>
<dbReference type="EMBL" id="JBHRSV010000028">
    <property type="protein sequence ID" value="MFC2927070.1"/>
    <property type="molecule type" value="Genomic_DNA"/>
</dbReference>
<protein>
    <submittedName>
        <fullName evidence="4">Hpt domain-containing protein</fullName>
    </submittedName>
</protein>
<accession>A0ABV7A031</accession>
<keyword evidence="5" id="KW-1185">Reference proteome</keyword>
<comment type="caution">
    <text evidence="4">The sequence shown here is derived from an EMBL/GenBank/DDBJ whole genome shotgun (WGS) entry which is preliminary data.</text>
</comment>
<dbReference type="Proteomes" id="UP001595379">
    <property type="component" value="Unassembled WGS sequence"/>
</dbReference>
<name>A0ABV7A031_9PROT</name>
<organism evidence="4 5">
    <name type="scientific">Hyphobacterium vulgare</name>
    <dbReference type="NCBI Taxonomy" id="1736751"/>
    <lineage>
        <taxon>Bacteria</taxon>
        <taxon>Pseudomonadati</taxon>
        <taxon>Pseudomonadota</taxon>
        <taxon>Alphaproteobacteria</taxon>
        <taxon>Maricaulales</taxon>
        <taxon>Maricaulaceae</taxon>
        <taxon>Hyphobacterium</taxon>
    </lineage>
</organism>
<dbReference type="InterPro" id="IPR008207">
    <property type="entry name" value="Sig_transdc_His_kin_Hpt_dom"/>
</dbReference>
<dbReference type="SUPFAM" id="SSF47226">
    <property type="entry name" value="Histidine-containing phosphotransfer domain, HPT domain"/>
    <property type="match status" value="1"/>
</dbReference>
<keyword evidence="1" id="KW-0902">Two-component regulatory system</keyword>
<evidence type="ECO:0000313" key="5">
    <source>
        <dbReference type="Proteomes" id="UP001595379"/>
    </source>
</evidence>
<dbReference type="InterPro" id="IPR036641">
    <property type="entry name" value="HPT_dom_sf"/>
</dbReference>
<dbReference type="Gene3D" id="1.20.120.160">
    <property type="entry name" value="HPT domain"/>
    <property type="match status" value="1"/>
</dbReference>
<feature type="modified residue" description="Phosphohistidine" evidence="2">
    <location>
        <position position="61"/>
    </location>
</feature>
<sequence>METLIHNGPAPVFDRDHLAQYTSGDAALEAELFGLLKDQAERCLGALQAANDANAWRAAAHTLKGASRGVGAFELAEACERAEDATEASWPAAVANVRAAANRAFAEMKRVLG</sequence>
<feature type="domain" description="HPt" evidence="3">
    <location>
        <begin position="21"/>
        <end position="113"/>
    </location>
</feature>
<keyword evidence="2" id="KW-0597">Phosphoprotein</keyword>
<dbReference type="CDD" id="cd00088">
    <property type="entry name" value="HPT"/>
    <property type="match status" value="1"/>
</dbReference>
<dbReference type="Pfam" id="PF01627">
    <property type="entry name" value="Hpt"/>
    <property type="match status" value="1"/>
</dbReference>
<evidence type="ECO:0000256" key="2">
    <source>
        <dbReference type="PROSITE-ProRule" id="PRU00110"/>
    </source>
</evidence>
<evidence type="ECO:0000259" key="3">
    <source>
        <dbReference type="PROSITE" id="PS50894"/>
    </source>
</evidence>
<dbReference type="RefSeq" id="WP_343163061.1">
    <property type="nucleotide sequence ID" value="NZ_JBHRSV010000028.1"/>
</dbReference>
<evidence type="ECO:0000313" key="4">
    <source>
        <dbReference type="EMBL" id="MFC2927070.1"/>
    </source>
</evidence>
<gene>
    <name evidence="4" type="ORF">ACFOOR_13220</name>
</gene>